<evidence type="ECO:0008006" key="5">
    <source>
        <dbReference type="Google" id="ProtNLM"/>
    </source>
</evidence>
<reference evidence="3 4" key="1">
    <citation type="submission" date="2017-09" db="EMBL/GenBank/DDBJ databases">
        <title>Depth-based differentiation of microbial function through sediment-hosted aquifers and enrichment of novel symbionts in the deep terrestrial subsurface.</title>
        <authorList>
            <person name="Probst A.J."/>
            <person name="Ladd B."/>
            <person name="Jarett J.K."/>
            <person name="Geller-Mcgrath D.E."/>
            <person name="Sieber C.M."/>
            <person name="Emerson J.B."/>
            <person name="Anantharaman K."/>
            <person name="Thomas B.C."/>
            <person name="Malmstrom R."/>
            <person name="Stieglmeier M."/>
            <person name="Klingl A."/>
            <person name="Woyke T."/>
            <person name="Ryan C.M."/>
            <person name="Banfield J.F."/>
        </authorList>
    </citation>
    <scope>NUCLEOTIDE SEQUENCE [LARGE SCALE GENOMIC DNA]</scope>
    <source>
        <strain evidence="3">CG11_big_fil_rev_8_21_14_0_20_46_11</strain>
    </source>
</reference>
<protein>
    <recommendedName>
        <fullName evidence="5">ABC transporter substrate-binding protein</fullName>
    </recommendedName>
</protein>
<keyword evidence="2" id="KW-0472">Membrane</keyword>
<evidence type="ECO:0000256" key="1">
    <source>
        <dbReference type="SAM" id="MobiDB-lite"/>
    </source>
</evidence>
<dbReference type="Proteomes" id="UP000229342">
    <property type="component" value="Unassembled WGS sequence"/>
</dbReference>
<dbReference type="PANTHER" id="PTHR43649">
    <property type="entry name" value="ARABINOSE-BINDING PROTEIN-RELATED"/>
    <property type="match status" value="1"/>
</dbReference>
<organism evidence="3 4">
    <name type="scientific">Candidatus Taylorbacteria bacterium CG11_big_fil_rev_8_21_14_0_20_46_11</name>
    <dbReference type="NCBI Taxonomy" id="1975025"/>
    <lineage>
        <taxon>Bacteria</taxon>
        <taxon>Candidatus Tayloriibacteriota</taxon>
    </lineage>
</organism>
<dbReference type="InterPro" id="IPR050490">
    <property type="entry name" value="Bact_solute-bd_prot1"/>
</dbReference>
<dbReference type="SUPFAM" id="SSF53850">
    <property type="entry name" value="Periplasmic binding protein-like II"/>
    <property type="match status" value="1"/>
</dbReference>
<keyword evidence="2" id="KW-0812">Transmembrane</keyword>
<gene>
    <name evidence="3" type="ORF">COV91_03660</name>
</gene>
<proteinExistence type="predicted"/>
<keyword evidence="2" id="KW-1133">Transmembrane helix</keyword>
<dbReference type="EMBL" id="PCVG01000045">
    <property type="protein sequence ID" value="PIQ68524.1"/>
    <property type="molecule type" value="Genomic_DNA"/>
</dbReference>
<accession>A0A2H0KDP9</accession>
<sequence>MNSFQTVVLGIFGFFIIAGLIVIATVKTTGGTPAVQISMWGSAPSTDIQPLLEQYFDSETLKVSYTEFAPESLDNSLVEALASGTGPDMVILPAELLVRYRDKIVFVPYTNYSDAQFRESFTQGAELFLEANGISALPFSVDPLLMYYNRDMLEGAGIVSAPKYWDEFLSIGNKLTKRDGIGNISRSAVALGEYRNIDNAKEILTGMFQQSGNAVVAHEATGRSYSVLEQTGAVSVLDFYTEFANPLKPSYSWNRAQVGSRSAFLSSRLAVYFGFGSEYNDLRKSNPNLNFTVAHFPNPRTASVSLTYGKFSGLAVLKSSRQQSAGLAVALTLSSASAQATFGRLSGLPPVRRDLLASRPTDTFGGILYDASIRARGFFDPNPTESVQVFQDMVESITSGKSGTGNAISQASSGFQRLIR</sequence>
<dbReference type="PANTHER" id="PTHR43649:SF12">
    <property type="entry name" value="DIACETYLCHITOBIOSE BINDING PROTEIN DASA"/>
    <property type="match status" value="1"/>
</dbReference>
<evidence type="ECO:0000313" key="3">
    <source>
        <dbReference type="EMBL" id="PIQ68524.1"/>
    </source>
</evidence>
<dbReference type="Gene3D" id="3.40.190.10">
    <property type="entry name" value="Periplasmic binding protein-like II"/>
    <property type="match status" value="1"/>
</dbReference>
<feature type="transmembrane region" description="Helical" evidence="2">
    <location>
        <begin position="7"/>
        <end position="26"/>
    </location>
</feature>
<feature type="region of interest" description="Disordered" evidence="1">
    <location>
        <begin position="400"/>
        <end position="420"/>
    </location>
</feature>
<name>A0A2H0KDP9_9BACT</name>
<dbReference type="InterPro" id="IPR006059">
    <property type="entry name" value="SBP"/>
</dbReference>
<comment type="caution">
    <text evidence="3">The sequence shown here is derived from an EMBL/GenBank/DDBJ whole genome shotgun (WGS) entry which is preliminary data.</text>
</comment>
<dbReference type="AlphaFoldDB" id="A0A2H0KDP9"/>
<evidence type="ECO:0000313" key="4">
    <source>
        <dbReference type="Proteomes" id="UP000229342"/>
    </source>
</evidence>
<dbReference type="Pfam" id="PF13416">
    <property type="entry name" value="SBP_bac_8"/>
    <property type="match status" value="1"/>
</dbReference>
<evidence type="ECO:0000256" key="2">
    <source>
        <dbReference type="SAM" id="Phobius"/>
    </source>
</evidence>